<dbReference type="SUPFAM" id="SSF52058">
    <property type="entry name" value="L domain-like"/>
    <property type="match status" value="1"/>
</dbReference>
<evidence type="ECO:0000313" key="2">
    <source>
        <dbReference type="Proteomes" id="UP000827721"/>
    </source>
</evidence>
<keyword evidence="2" id="KW-1185">Reference proteome</keyword>
<name>A0ABQ8HV87_9ROSI</name>
<dbReference type="PANTHER" id="PTHR11017:SF559">
    <property type="entry name" value="DISEASE RESISTANCE PROTEIN CHL1"/>
    <property type="match status" value="1"/>
</dbReference>
<comment type="caution">
    <text evidence="1">The sequence shown here is derived from an EMBL/GenBank/DDBJ whole genome shotgun (WGS) entry which is preliminary data.</text>
</comment>
<dbReference type="EMBL" id="JAFEMO010000007">
    <property type="protein sequence ID" value="KAH7568277.1"/>
    <property type="molecule type" value="Genomic_DNA"/>
</dbReference>
<dbReference type="PANTHER" id="PTHR11017">
    <property type="entry name" value="LEUCINE-RICH REPEAT-CONTAINING PROTEIN"/>
    <property type="match status" value="1"/>
</dbReference>
<dbReference type="Proteomes" id="UP000827721">
    <property type="component" value="Unassembled WGS sequence"/>
</dbReference>
<organism evidence="1 2">
    <name type="scientific">Xanthoceras sorbifolium</name>
    <dbReference type="NCBI Taxonomy" id="99658"/>
    <lineage>
        <taxon>Eukaryota</taxon>
        <taxon>Viridiplantae</taxon>
        <taxon>Streptophyta</taxon>
        <taxon>Embryophyta</taxon>
        <taxon>Tracheophyta</taxon>
        <taxon>Spermatophyta</taxon>
        <taxon>Magnoliopsida</taxon>
        <taxon>eudicotyledons</taxon>
        <taxon>Gunneridae</taxon>
        <taxon>Pentapetalae</taxon>
        <taxon>rosids</taxon>
        <taxon>malvids</taxon>
        <taxon>Sapindales</taxon>
        <taxon>Sapindaceae</taxon>
        <taxon>Xanthoceroideae</taxon>
        <taxon>Xanthoceras</taxon>
    </lineage>
</organism>
<accession>A0ABQ8HV87</accession>
<dbReference type="InterPro" id="IPR044974">
    <property type="entry name" value="Disease_R_plants"/>
</dbReference>
<sequence length="282" mass="32263">MHDLLQEMGWEIVRQESPHRLGNRSRLWKEDDVLHVLKNDDHTPKLKWLILHDCPHLTNIPDLIVAPLIEEINLENCRSLLDIRASVQHLNNLRYLKLREFIFTNSLELDPKEVSNVVVDSGSSVYVQVPKHKLRNRETSEFALCAVIGFENFYVDDCGLKVGYAFHAETSVDSRIHFHDSLTVCHIKYTSNGHSMLIDSDHIVLWNRPFLLENDRLLAGDSDYASISFEFNPEDFVGNPVKSCKVKCCGVSPMDVHSRGAHHAGAFRNTVADKIIFTARPR</sequence>
<proteinExistence type="predicted"/>
<dbReference type="InterPro" id="IPR032675">
    <property type="entry name" value="LRR_dom_sf"/>
</dbReference>
<dbReference type="Gene3D" id="3.80.10.10">
    <property type="entry name" value="Ribonuclease Inhibitor"/>
    <property type="match status" value="1"/>
</dbReference>
<gene>
    <name evidence="1" type="ORF">JRO89_XS07G0270700</name>
</gene>
<reference evidence="1 2" key="1">
    <citation type="submission" date="2021-02" db="EMBL/GenBank/DDBJ databases">
        <title>Plant Genome Project.</title>
        <authorList>
            <person name="Zhang R.-G."/>
        </authorList>
    </citation>
    <scope>NUCLEOTIDE SEQUENCE [LARGE SCALE GENOMIC DNA]</scope>
    <source>
        <tissue evidence="1">Leaves</tissue>
    </source>
</reference>
<evidence type="ECO:0000313" key="1">
    <source>
        <dbReference type="EMBL" id="KAH7568277.1"/>
    </source>
</evidence>
<protein>
    <submittedName>
        <fullName evidence="1">Uncharacterized protein</fullName>
    </submittedName>
</protein>